<sequence length="50" mass="5683">MDHDYLSLPFVEYWADRQLVITIEQALAIEQATKAQHNFASSGTMKEDLG</sequence>
<dbReference type="InParanoid" id="H2XMM4"/>
<dbReference type="Ensembl" id="ENSCINT00000035498.1">
    <property type="protein sequence ID" value="ENSCINP00000030907.1"/>
    <property type="gene ID" value="ENSCING00000021778.1"/>
</dbReference>
<protein>
    <submittedName>
        <fullName evidence="1">Uncharacterized protein</fullName>
    </submittedName>
</protein>
<accession>H2XMM4</accession>
<keyword evidence="2" id="KW-1185">Reference proteome</keyword>
<proteinExistence type="predicted"/>
<dbReference type="Proteomes" id="UP000008144">
    <property type="component" value="Unassembled WGS sequence"/>
</dbReference>
<organism evidence="1 2">
    <name type="scientific">Ciona intestinalis</name>
    <name type="common">Transparent sea squirt</name>
    <name type="synonym">Ascidia intestinalis</name>
    <dbReference type="NCBI Taxonomy" id="7719"/>
    <lineage>
        <taxon>Eukaryota</taxon>
        <taxon>Metazoa</taxon>
        <taxon>Chordata</taxon>
        <taxon>Tunicata</taxon>
        <taxon>Ascidiacea</taxon>
        <taxon>Phlebobranchia</taxon>
        <taxon>Cionidae</taxon>
        <taxon>Ciona</taxon>
    </lineage>
</organism>
<evidence type="ECO:0000313" key="1">
    <source>
        <dbReference type="Ensembl" id="ENSCINP00000030907.1"/>
    </source>
</evidence>
<dbReference type="AlphaFoldDB" id="H2XMM4"/>
<reference evidence="1" key="2">
    <citation type="submission" date="2025-08" db="UniProtKB">
        <authorList>
            <consortium name="Ensembl"/>
        </authorList>
    </citation>
    <scope>IDENTIFICATION</scope>
</reference>
<evidence type="ECO:0000313" key="2">
    <source>
        <dbReference type="Proteomes" id="UP000008144"/>
    </source>
</evidence>
<reference evidence="2" key="1">
    <citation type="journal article" date="2002" name="Science">
        <title>The draft genome of Ciona intestinalis: insights into chordate and vertebrate origins.</title>
        <authorList>
            <person name="Dehal P."/>
            <person name="Satou Y."/>
            <person name="Campbell R.K."/>
            <person name="Chapman J."/>
            <person name="Degnan B."/>
            <person name="De Tomaso A."/>
            <person name="Davidson B."/>
            <person name="Di Gregorio A."/>
            <person name="Gelpke M."/>
            <person name="Goodstein D.M."/>
            <person name="Harafuji N."/>
            <person name="Hastings K.E."/>
            <person name="Ho I."/>
            <person name="Hotta K."/>
            <person name="Huang W."/>
            <person name="Kawashima T."/>
            <person name="Lemaire P."/>
            <person name="Martinez D."/>
            <person name="Meinertzhagen I.A."/>
            <person name="Necula S."/>
            <person name="Nonaka M."/>
            <person name="Putnam N."/>
            <person name="Rash S."/>
            <person name="Saiga H."/>
            <person name="Satake M."/>
            <person name="Terry A."/>
            <person name="Yamada L."/>
            <person name="Wang H.G."/>
            <person name="Awazu S."/>
            <person name="Azumi K."/>
            <person name="Boore J."/>
            <person name="Branno M."/>
            <person name="Chin-Bow S."/>
            <person name="DeSantis R."/>
            <person name="Doyle S."/>
            <person name="Francino P."/>
            <person name="Keys D.N."/>
            <person name="Haga S."/>
            <person name="Hayashi H."/>
            <person name="Hino K."/>
            <person name="Imai K.S."/>
            <person name="Inaba K."/>
            <person name="Kano S."/>
            <person name="Kobayashi K."/>
            <person name="Kobayashi M."/>
            <person name="Lee B.I."/>
            <person name="Makabe K.W."/>
            <person name="Manohar C."/>
            <person name="Matassi G."/>
            <person name="Medina M."/>
            <person name="Mochizuki Y."/>
            <person name="Mount S."/>
            <person name="Morishita T."/>
            <person name="Miura S."/>
            <person name="Nakayama A."/>
            <person name="Nishizaka S."/>
            <person name="Nomoto H."/>
            <person name="Ohta F."/>
            <person name="Oishi K."/>
            <person name="Rigoutsos I."/>
            <person name="Sano M."/>
            <person name="Sasaki A."/>
            <person name="Sasakura Y."/>
            <person name="Shoguchi E."/>
            <person name="Shin-i T."/>
            <person name="Spagnuolo A."/>
            <person name="Stainier D."/>
            <person name="Suzuki M.M."/>
            <person name="Tassy O."/>
            <person name="Takatori N."/>
            <person name="Tokuoka M."/>
            <person name="Yagi K."/>
            <person name="Yoshizaki F."/>
            <person name="Wada S."/>
            <person name="Zhang C."/>
            <person name="Hyatt P.D."/>
            <person name="Larimer F."/>
            <person name="Detter C."/>
            <person name="Doggett N."/>
            <person name="Glavina T."/>
            <person name="Hawkins T."/>
            <person name="Richardson P."/>
            <person name="Lucas S."/>
            <person name="Kohara Y."/>
            <person name="Levine M."/>
            <person name="Satoh N."/>
            <person name="Rokhsar D.S."/>
        </authorList>
    </citation>
    <scope>NUCLEOTIDE SEQUENCE [LARGE SCALE GENOMIC DNA]</scope>
</reference>
<name>H2XMM4_CIOIN</name>
<dbReference type="HOGENOM" id="CLU_3124470_0_0_1"/>
<reference evidence="1" key="3">
    <citation type="submission" date="2025-09" db="UniProtKB">
        <authorList>
            <consortium name="Ensembl"/>
        </authorList>
    </citation>
    <scope>IDENTIFICATION</scope>
</reference>